<evidence type="ECO:0000313" key="11">
    <source>
        <dbReference type="EMBL" id="MBB2184082.1"/>
    </source>
</evidence>
<dbReference type="RefSeq" id="WP_228353678.1">
    <property type="nucleotide sequence ID" value="NZ_JACEGA010000001.1"/>
</dbReference>
<dbReference type="InterPro" id="IPR003869">
    <property type="entry name" value="Polysac_CapD-like"/>
</dbReference>
<dbReference type="SUPFAM" id="SSF51735">
    <property type="entry name" value="NAD(P)-binding Rossmann-fold domains"/>
    <property type="match status" value="1"/>
</dbReference>
<dbReference type="Pfam" id="PF08485">
    <property type="entry name" value="Polysacc_syn_2C"/>
    <property type="match status" value="1"/>
</dbReference>
<protein>
    <recommendedName>
        <fullName evidence="4">UDP-glucose 4-epimerase</fullName>
        <ecNumber evidence="3">5.1.3.2</ecNumber>
    </recommendedName>
    <alternativeName>
        <fullName evidence="8">Galactowaldenase</fullName>
    </alternativeName>
    <alternativeName>
        <fullName evidence="7">UDP-galactose 4-epimerase</fullName>
    </alternativeName>
</protein>
<dbReference type="InterPro" id="IPR051203">
    <property type="entry name" value="Polysaccharide_Synthase-Rel"/>
</dbReference>
<feature type="domain" description="Polysaccharide biosynthesis protein CapD-like" evidence="9">
    <location>
        <begin position="7"/>
        <end position="281"/>
    </location>
</feature>
<sequence>MFKNRTLLITGGTGSFGNAVLNRFLKTDIAEIRIFSRDEKKQDDMRHQYNSSKIKYYIGDVRNTQSIKEALRGVDYVFHAAALKQVPSCEFFPIEAVKTNILGTDNVLSASIENGVKKVVCLSTDKAAYPVNAMGTSKAMMEKVFVAKSKTVDPDKTLICGTRYGNVMCSRGSVIPLFIEQIKAGLPLTVTEPNMTRFIMSLEEAVDLVLFAFEHAQSGDIFVQKAPATTIEVLAKAVKAIFHADNPIKIIGIRHGEKMYETLLTNEECAHAIDMGNFYRVPADKRDLNYDKYFFEGDQKRSILKEFNSNNTKLLTVDETISKLLSLSYIQEELKAWEMRYEVIGHGSERLPRKKLNHTITKQEMRNYIHV</sequence>
<evidence type="ECO:0000256" key="8">
    <source>
        <dbReference type="ARBA" id="ARBA00033067"/>
    </source>
</evidence>
<evidence type="ECO:0000256" key="6">
    <source>
        <dbReference type="ARBA" id="ARBA00023235"/>
    </source>
</evidence>
<comment type="caution">
    <text evidence="11">The sequence shown here is derived from an EMBL/GenBank/DDBJ whole genome shotgun (WGS) entry which is preliminary data.</text>
</comment>
<comment type="catalytic activity">
    <reaction evidence="1">
        <text>UDP-alpha-D-glucose = UDP-alpha-D-galactose</text>
        <dbReference type="Rhea" id="RHEA:22168"/>
        <dbReference type="ChEBI" id="CHEBI:58885"/>
        <dbReference type="ChEBI" id="CHEBI:66914"/>
        <dbReference type="EC" id="5.1.3.2"/>
    </reaction>
</comment>
<feature type="domain" description="UDP-glucose 4-epimerase CapD C-terminal" evidence="10">
    <location>
        <begin position="284"/>
        <end position="331"/>
    </location>
</feature>
<dbReference type="InterPro" id="IPR036291">
    <property type="entry name" value="NAD(P)-bd_dom_sf"/>
</dbReference>
<dbReference type="InterPro" id="IPR013692">
    <property type="entry name" value="CapD_C"/>
</dbReference>
<name>A0A839K4G9_9FIRM</name>
<dbReference type="EC" id="5.1.3.2" evidence="3"/>
<accession>A0A839K4G9</accession>
<proteinExistence type="inferred from homology"/>
<dbReference type="Pfam" id="PF02719">
    <property type="entry name" value="Polysacc_synt_2"/>
    <property type="match status" value="1"/>
</dbReference>
<evidence type="ECO:0000256" key="4">
    <source>
        <dbReference type="ARBA" id="ARBA00018569"/>
    </source>
</evidence>
<dbReference type="PANTHER" id="PTHR43318:SF2">
    <property type="entry name" value="UDP-N-ACETYLGLUCOSAMINE 4,6-DEHYDRATASE (INVERTING)"/>
    <property type="match status" value="1"/>
</dbReference>
<keyword evidence="6" id="KW-0413">Isomerase</keyword>
<dbReference type="Proteomes" id="UP000574276">
    <property type="component" value="Unassembled WGS sequence"/>
</dbReference>
<keyword evidence="12" id="KW-1185">Reference proteome</keyword>
<evidence type="ECO:0000256" key="7">
    <source>
        <dbReference type="ARBA" id="ARBA00031367"/>
    </source>
</evidence>
<keyword evidence="5" id="KW-0448">Lipopolysaccharide biosynthesis</keyword>
<evidence type="ECO:0000256" key="2">
    <source>
        <dbReference type="ARBA" id="ARBA00007430"/>
    </source>
</evidence>
<dbReference type="GO" id="GO:0009103">
    <property type="term" value="P:lipopolysaccharide biosynthetic process"/>
    <property type="evidence" value="ECO:0007669"/>
    <property type="project" value="UniProtKB-KW"/>
</dbReference>
<gene>
    <name evidence="11" type="ORF">H0486_14470</name>
</gene>
<dbReference type="GO" id="GO:0003978">
    <property type="term" value="F:UDP-glucose 4-epimerase activity"/>
    <property type="evidence" value="ECO:0007669"/>
    <property type="project" value="UniProtKB-EC"/>
</dbReference>
<evidence type="ECO:0000259" key="9">
    <source>
        <dbReference type="Pfam" id="PF02719"/>
    </source>
</evidence>
<evidence type="ECO:0000256" key="1">
    <source>
        <dbReference type="ARBA" id="ARBA00000083"/>
    </source>
</evidence>
<dbReference type="PANTHER" id="PTHR43318">
    <property type="entry name" value="UDP-N-ACETYLGLUCOSAMINE 4,6-DEHYDRATASE"/>
    <property type="match status" value="1"/>
</dbReference>
<evidence type="ECO:0000313" key="12">
    <source>
        <dbReference type="Proteomes" id="UP000574276"/>
    </source>
</evidence>
<organism evidence="11 12">
    <name type="scientific">Variimorphobacter saccharofermentans</name>
    <dbReference type="NCBI Taxonomy" id="2755051"/>
    <lineage>
        <taxon>Bacteria</taxon>
        <taxon>Bacillati</taxon>
        <taxon>Bacillota</taxon>
        <taxon>Clostridia</taxon>
        <taxon>Lachnospirales</taxon>
        <taxon>Lachnospiraceae</taxon>
        <taxon>Variimorphobacter</taxon>
    </lineage>
</organism>
<evidence type="ECO:0000259" key="10">
    <source>
        <dbReference type="Pfam" id="PF08485"/>
    </source>
</evidence>
<dbReference type="Gene3D" id="3.40.50.720">
    <property type="entry name" value="NAD(P)-binding Rossmann-like Domain"/>
    <property type="match status" value="1"/>
</dbReference>
<evidence type="ECO:0000256" key="3">
    <source>
        <dbReference type="ARBA" id="ARBA00013189"/>
    </source>
</evidence>
<dbReference type="CDD" id="cd05237">
    <property type="entry name" value="UDP_invert_4-6DH_SDR_e"/>
    <property type="match status" value="1"/>
</dbReference>
<comment type="similarity">
    <text evidence="2">Belongs to the polysaccharide synthase family.</text>
</comment>
<reference evidence="11 12" key="1">
    <citation type="submission" date="2020-07" db="EMBL/GenBank/DDBJ databases">
        <title>Characterization and genome sequencing of isolate MD1, a novel member within the family Lachnospiraceae.</title>
        <authorList>
            <person name="Rettenmaier R."/>
            <person name="Di Bello L."/>
            <person name="Zinser C."/>
            <person name="Scheitz K."/>
            <person name="Liebl W."/>
            <person name="Zverlov V."/>
        </authorList>
    </citation>
    <scope>NUCLEOTIDE SEQUENCE [LARGE SCALE GENOMIC DNA]</scope>
    <source>
        <strain evidence="11 12">MD1</strain>
    </source>
</reference>
<dbReference type="EMBL" id="JACEGA010000001">
    <property type="protein sequence ID" value="MBB2184082.1"/>
    <property type="molecule type" value="Genomic_DNA"/>
</dbReference>
<dbReference type="AlphaFoldDB" id="A0A839K4G9"/>
<evidence type="ECO:0000256" key="5">
    <source>
        <dbReference type="ARBA" id="ARBA00022985"/>
    </source>
</evidence>